<dbReference type="GO" id="GO:0044781">
    <property type="term" value="P:bacterial-type flagellum organization"/>
    <property type="evidence" value="ECO:0007669"/>
    <property type="project" value="UniProtKB-KW"/>
</dbReference>
<accession>B0THA6</accession>
<keyword evidence="6" id="KW-0145">Chemotaxis</keyword>
<keyword evidence="12" id="KW-0282">Flagellum</keyword>
<dbReference type="InterPro" id="IPR053716">
    <property type="entry name" value="Flag_assembly_chemotaxis_eff"/>
</dbReference>
<evidence type="ECO:0000313" key="13">
    <source>
        <dbReference type="Proteomes" id="UP000008550"/>
    </source>
</evidence>
<comment type="similarity">
    <text evidence="2">Belongs to the FliJ family.</text>
</comment>
<evidence type="ECO:0000256" key="1">
    <source>
        <dbReference type="ARBA" id="ARBA00004413"/>
    </source>
</evidence>
<feature type="coiled-coil region" evidence="11">
    <location>
        <begin position="70"/>
        <end position="101"/>
    </location>
</feature>
<dbReference type="GO" id="GO:0071973">
    <property type="term" value="P:bacterial-type flagellum-dependent cell motility"/>
    <property type="evidence" value="ECO:0007669"/>
    <property type="project" value="InterPro"/>
</dbReference>
<dbReference type="HOGENOM" id="CLU_139638_1_0_9"/>
<organism evidence="12 13">
    <name type="scientific">Heliobacterium modesticaldum (strain ATCC 51547 / Ice1)</name>
    <dbReference type="NCBI Taxonomy" id="498761"/>
    <lineage>
        <taxon>Bacteria</taxon>
        <taxon>Bacillati</taxon>
        <taxon>Bacillota</taxon>
        <taxon>Clostridia</taxon>
        <taxon>Eubacteriales</taxon>
        <taxon>Heliobacteriaceae</taxon>
        <taxon>Heliomicrobium</taxon>
    </lineage>
</organism>
<dbReference type="STRING" id="498761.HM1_2225"/>
<evidence type="ECO:0000256" key="11">
    <source>
        <dbReference type="SAM" id="Coils"/>
    </source>
</evidence>
<name>B0THA6_HELMI</name>
<dbReference type="AlphaFoldDB" id="B0THA6"/>
<gene>
    <name evidence="12" type="primary">fliJ</name>
    <name evidence="12" type="ORF">HM1_2225</name>
</gene>
<feature type="coiled-coil region" evidence="11">
    <location>
        <begin position="12"/>
        <end position="46"/>
    </location>
</feature>
<dbReference type="GO" id="GO:0005886">
    <property type="term" value="C:plasma membrane"/>
    <property type="evidence" value="ECO:0007669"/>
    <property type="project" value="UniProtKB-SubCell"/>
</dbReference>
<dbReference type="GO" id="GO:0006935">
    <property type="term" value="P:chemotaxis"/>
    <property type="evidence" value="ECO:0007669"/>
    <property type="project" value="UniProtKB-KW"/>
</dbReference>
<dbReference type="eggNOG" id="COG2882">
    <property type="taxonomic scope" value="Bacteria"/>
</dbReference>
<evidence type="ECO:0000256" key="10">
    <source>
        <dbReference type="ARBA" id="ARBA00023225"/>
    </source>
</evidence>
<keyword evidence="4" id="KW-0813">Transport</keyword>
<evidence type="ECO:0000256" key="3">
    <source>
        <dbReference type="ARBA" id="ARBA00020392"/>
    </source>
</evidence>
<dbReference type="GO" id="GO:0009288">
    <property type="term" value="C:bacterial-type flagellum"/>
    <property type="evidence" value="ECO:0007669"/>
    <property type="project" value="InterPro"/>
</dbReference>
<keyword evidence="5" id="KW-1003">Cell membrane</keyword>
<keyword evidence="13" id="KW-1185">Reference proteome</keyword>
<dbReference type="Pfam" id="PF02050">
    <property type="entry name" value="FliJ"/>
    <property type="match status" value="1"/>
</dbReference>
<evidence type="ECO:0000256" key="2">
    <source>
        <dbReference type="ARBA" id="ARBA00010004"/>
    </source>
</evidence>
<reference evidence="12 13" key="1">
    <citation type="journal article" date="2008" name="J. Bacteriol.">
        <title>The genome of Heliobacterium modesticaldum, a phototrophic representative of the Firmicutes containing the simplest photosynthetic apparatus.</title>
        <authorList>
            <person name="Sattley W.M."/>
            <person name="Madigan M.T."/>
            <person name="Swingley W.D."/>
            <person name="Cheung P.C."/>
            <person name="Clocksin K.M."/>
            <person name="Conrad A.L."/>
            <person name="Dejesa L.C."/>
            <person name="Honchak B.M."/>
            <person name="Jung D.O."/>
            <person name="Karbach L.E."/>
            <person name="Kurdoglu A."/>
            <person name="Lahiri S."/>
            <person name="Mastrian S.D."/>
            <person name="Page L.E."/>
            <person name="Taylor H.L."/>
            <person name="Wang Z.T."/>
            <person name="Raymond J."/>
            <person name="Chen M."/>
            <person name="Blankenship R.E."/>
            <person name="Touchman J.W."/>
        </authorList>
    </citation>
    <scope>NUCLEOTIDE SEQUENCE [LARGE SCALE GENOMIC DNA]</scope>
    <source>
        <strain evidence="13">ATCC 51547 / Ice1</strain>
    </source>
</reference>
<dbReference type="KEGG" id="hmo:HM1_2225"/>
<evidence type="ECO:0000256" key="8">
    <source>
        <dbReference type="ARBA" id="ARBA00022927"/>
    </source>
</evidence>
<dbReference type="EMBL" id="CP000930">
    <property type="protein sequence ID" value="ABZ84781.1"/>
    <property type="molecule type" value="Genomic_DNA"/>
</dbReference>
<evidence type="ECO:0000256" key="4">
    <source>
        <dbReference type="ARBA" id="ARBA00022448"/>
    </source>
</evidence>
<evidence type="ECO:0000256" key="7">
    <source>
        <dbReference type="ARBA" id="ARBA00022795"/>
    </source>
</evidence>
<keyword evidence="12" id="KW-0969">Cilium</keyword>
<proteinExistence type="inferred from homology"/>
<protein>
    <recommendedName>
        <fullName evidence="3">Flagellar FliJ protein</fullName>
    </recommendedName>
</protein>
<comment type="subcellular location">
    <subcellularLocation>
        <location evidence="1">Cell membrane</location>
        <topology evidence="1">Peripheral membrane protein</topology>
        <orientation evidence="1">Cytoplasmic side</orientation>
    </subcellularLocation>
</comment>
<dbReference type="GO" id="GO:0015031">
    <property type="term" value="P:protein transport"/>
    <property type="evidence" value="ECO:0007669"/>
    <property type="project" value="UniProtKB-KW"/>
</dbReference>
<evidence type="ECO:0000256" key="9">
    <source>
        <dbReference type="ARBA" id="ARBA00023136"/>
    </source>
</evidence>
<keyword evidence="9" id="KW-0472">Membrane</keyword>
<dbReference type="Proteomes" id="UP000008550">
    <property type="component" value="Chromosome"/>
</dbReference>
<keyword evidence="11" id="KW-0175">Coiled coil</keyword>
<evidence type="ECO:0000313" key="12">
    <source>
        <dbReference type="EMBL" id="ABZ84781.1"/>
    </source>
</evidence>
<evidence type="ECO:0000256" key="5">
    <source>
        <dbReference type="ARBA" id="ARBA00022475"/>
    </source>
</evidence>
<keyword evidence="12" id="KW-0966">Cell projection</keyword>
<keyword evidence="7" id="KW-1005">Bacterial flagellum biogenesis</keyword>
<keyword evidence="10" id="KW-1006">Bacterial flagellum protein export</keyword>
<dbReference type="Gene3D" id="1.10.287.1700">
    <property type="match status" value="1"/>
</dbReference>
<evidence type="ECO:0000256" key="6">
    <source>
        <dbReference type="ARBA" id="ARBA00022500"/>
    </source>
</evidence>
<keyword evidence="8" id="KW-0653">Protein transport</keyword>
<dbReference type="InterPro" id="IPR012823">
    <property type="entry name" value="Flagell_FliJ"/>
</dbReference>
<sequence>MQTPLDLKLRQEDVLRGELQRQQEMVRQKEAELAALRDSMAAAMDNIRPCPGAPFNVEERLLFNQYWLRLKELEARQERERQQEQTKLAEIRQRLLETMRDRKVMERLKEKHLADYKRTLLREEQKLLDEMALNRFSGNDEYKE</sequence>
<dbReference type="NCBIfam" id="TIGR02473">
    <property type="entry name" value="flagell_FliJ"/>
    <property type="match status" value="1"/>
</dbReference>